<name>A0A8I0A654_9CLOT</name>
<protein>
    <submittedName>
        <fullName evidence="6">MurR/RpiR family transcriptional regulator</fullName>
    </submittedName>
</protein>
<evidence type="ECO:0000256" key="2">
    <source>
        <dbReference type="ARBA" id="ARBA00023125"/>
    </source>
</evidence>
<accession>A0A8I0A654</accession>
<dbReference type="PROSITE" id="PS51071">
    <property type="entry name" value="HTH_RPIR"/>
    <property type="match status" value="1"/>
</dbReference>
<dbReference type="Proteomes" id="UP000662088">
    <property type="component" value="Unassembled WGS sequence"/>
</dbReference>
<dbReference type="PANTHER" id="PTHR30514:SF1">
    <property type="entry name" value="HTH-TYPE TRANSCRIPTIONAL REGULATOR HEXR-RELATED"/>
    <property type="match status" value="1"/>
</dbReference>
<dbReference type="InterPro" id="IPR001347">
    <property type="entry name" value="SIS_dom"/>
</dbReference>
<dbReference type="InterPro" id="IPR047640">
    <property type="entry name" value="RpiR-like"/>
</dbReference>
<sequence>MFRYEVIQSLNNLELSLYEYIMKNSKKVIYMRIRELAEEAHVSTTTILRFCKKLNCEGFSEFKVKFKMYIEENNIKKVNDDTSEIINFLKNIEGSDLDNRLDTLCNMLKTANSIIFLGIGSSGILCKYAARYFSAIGKFTFHIDDPFFPKNFKCYGECLIIALSVSGETSTTIENIVRFKKENCTIASITNTENCTIAKISDLNLPYYVQQVKVNYSDITTQIPVLYMIERIGKKLYNEYGIE</sequence>
<keyword evidence="3" id="KW-0804">Transcription</keyword>
<gene>
    <name evidence="6" type="ORF">H8R92_10265</name>
</gene>
<comment type="caution">
    <text evidence="6">The sequence shown here is derived from an EMBL/GenBank/DDBJ whole genome shotgun (WGS) entry which is preliminary data.</text>
</comment>
<dbReference type="GO" id="GO:0097367">
    <property type="term" value="F:carbohydrate derivative binding"/>
    <property type="evidence" value="ECO:0007669"/>
    <property type="project" value="InterPro"/>
</dbReference>
<dbReference type="RefSeq" id="WP_022211896.1">
    <property type="nucleotide sequence ID" value="NZ_JACOOQ010000017.1"/>
</dbReference>
<dbReference type="EMBL" id="JACOOQ010000017">
    <property type="protein sequence ID" value="MBC5640798.1"/>
    <property type="molecule type" value="Genomic_DNA"/>
</dbReference>
<dbReference type="AlphaFoldDB" id="A0A8I0A654"/>
<dbReference type="InterPro" id="IPR000281">
    <property type="entry name" value="HTH_RpiR"/>
</dbReference>
<dbReference type="InterPro" id="IPR036388">
    <property type="entry name" value="WH-like_DNA-bd_sf"/>
</dbReference>
<dbReference type="GO" id="GO:0003677">
    <property type="term" value="F:DNA binding"/>
    <property type="evidence" value="ECO:0007669"/>
    <property type="project" value="UniProtKB-KW"/>
</dbReference>
<dbReference type="InterPro" id="IPR009057">
    <property type="entry name" value="Homeodomain-like_sf"/>
</dbReference>
<dbReference type="PANTHER" id="PTHR30514">
    <property type="entry name" value="GLUCOKINASE"/>
    <property type="match status" value="1"/>
</dbReference>
<dbReference type="PROSITE" id="PS51464">
    <property type="entry name" value="SIS"/>
    <property type="match status" value="1"/>
</dbReference>
<reference evidence="6" key="1">
    <citation type="submission" date="2020-08" db="EMBL/GenBank/DDBJ databases">
        <title>Genome public.</title>
        <authorList>
            <person name="Liu C."/>
            <person name="Sun Q."/>
        </authorList>
    </citation>
    <scope>NUCLEOTIDE SEQUENCE</scope>
    <source>
        <strain evidence="6">NSJ-42</strain>
    </source>
</reference>
<feature type="domain" description="SIS" evidence="5">
    <location>
        <begin position="104"/>
        <end position="239"/>
    </location>
</feature>
<evidence type="ECO:0000256" key="3">
    <source>
        <dbReference type="ARBA" id="ARBA00023163"/>
    </source>
</evidence>
<dbReference type="SUPFAM" id="SSF46689">
    <property type="entry name" value="Homeodomain-like"/>
    <property type="match status" value="1"/>
</dbReference>
<dbReference type="Gene3D" id="1.10.10.10">
    <property type="entry name" value="Winged helix-like DNA-binding domain superfamily/Winged helix DNA-binding domain"/>
    <property type="match status" value="1"/>
</dbReference>
<evidence type="ECO:0000259" key="4">
    <source>
        <dbReference type="PROSITE" id="PS51071"/>
    </source>
</evidence>
<dbReference type="InterPro" id="IPR035472">
    <property type="entry name" value="RpiR-like_SIS"/>
</dbReference>
<dbReference type="GO" id="GO:1901135">
    <property type="term" value="P:carbohydrate derivative metabolic process"/>
    <property type="evidence" value="ECO:0007669"/>
    <property type="project" value="InterPro"/>
</dbReference>
<dbReference type="GO" id="GO:0003700">
    <property type="term" value="F:DNA-binding transcription factor activity"/>
    <property type="evidence" value="ECO:0007669"/>
    <property type="project" value="InterPro"/>
</dbReference>
<dbReference type="Pfam" id="PF01418">
    <property type="entry name" value="HTH_6"/>
    <property type="match status" value="1"/>
</dbReference>
<dbReference type="SUPFAM" id="SSF53697">
    <property type="entry name" value="SIS domain"/>
    <property type="match status" value="1"/>
</dbReference>
<keyword evidence="2" id="KW-0238">DNA-binding</keyword>
<evidence type="ECO:0000313" key="7">
    <source>
        <dbReference type="Proteomes" id="UP000662088"/>
    </source>
</evidence>
<evidence type="ECO:0000259" key="5">
    <source>
        <dbReference type="PROSITE" id="PS51464"/>
    </source>
</evidence>
<evidence type="ECO:0000313" key="6">
    <source>
        <dbReference type="EMBL" id="MBC5640798.1"/>
    </source>
</evidence>
<feature type="domain" description="HTH rpiR-type" evidence="4">
    <location>
        <begin position="1"/>
        <end position="73"/>
    </location>
</feature>
<proteinExistence type="predicted"/>
<keyword evidence="7" id="KW-1185">Reference proteome</keyword>
<dbReference type="Pfam" id="PF01380">
    <property type="entry name" value="SIS"/>
    <property type="match status" value="1"/>
</dbReference>
<dbReference type="CDD" id="cd05013">
    <property type="entry name" value="SIS_RpiR"/>
    <property type="match status" value="1"/>
</dbReference>
<evidence type="ECO:0000256" key="1">
    <source>
        <dbReference type="ARBA" id="ARBA00023015"/>
    </source>
</evidence>
<dbReference type="Gene3D" id="3.40.50.10490">
    <property type="entry name" value="Glucose-6-phosphate isomerase like protein, domain 1"/>
    <property type="match status" value="1"/>
</dbReference>
<organism evidence="6 7">
    <name type="scientific">Clostridium lentum</name>
    <dbReference type="NCBI Taxonomy" id="2763037"/>
    <lineage>
        <taxon>Bacteria</taxon>
        <taxon>Bacillati</taxon>
        <taxon>Bacillota</taxon>
        <taxon>Clostridia</taxon>
        <taxon>Eubacteriales</taxon>
        <taxon>Clostridiaceae</taxon>
        <taxon>Clostridium</taxon>
    </lineage>
</organism>
<dbReference type="InterPro" id="IPR046348">
    <property type="entry name" value="SIS_dom_sf"/>
</dbReference>
<keyword evidence="1" id="KW-0805">Transcription regulation</keyword>